<accession>E0S3M3</accession>
<dbReference type="EMBL" id="CP001812">
    <property type="protein sequence ID" value="ADL36005.1"/>
    <property type="molecule type" value="Genomic_DNA"/>
</dbReference>
<organism evidence="2 3">
    <name type="scientific">Butyrivibrio proteoclasticus (strain ATCC 51982 / DSM 14932 / B316)</name>
    <name type="common">Clostridium proteoclasticum</name>
    <dbReference type="NCBI Taxonomy" id="515622"/>
    <lineage>
        <taxon>Bacteria</taxon>
        <taxon>Bacillati</taxon>
        <taxon>Bacillota</taxon>
        <taxon>Clostridia</taxon>
        <taxon>Lachnospirales</taxon>
        <taxon>Lachnospiraceae</taxon>
        <taxon>Butyrivibrio</taxon>
    </lineage>
</organism>
<proteinExistence type="predicted"/>
<evidence type="ECO:0000256" key="1">
    <source>
        <dbReference type="SAM" id="MobiDB-lite"/>
    </source>
</evidence>
<dbReference type="KEGG" id="bpb:bpr_II065"/>
<keyword evidence="3" id="KW-1185">Reference proteome</keyword>
<name>E0S3M3_BUTPB</name>
<dbReference type="AlphaFoldDB" id="E0S3M3"/>
<dbReference type="Proteomes" id="UP000001299">
    <property type="component" value="Plasmid pCY360"/>
</dbReference>
<dbReference type="HOGENOM" id="CLU_762440_0_0_9"/>
<evidence type="ECO:0000313" key="2">
    <source>
        <dbReference type="EMBL" id="ADL36005.1"/>
    </source>
</evidence>
<keyword evidence="2" id="KW-0614">Plasmid</keyword>
<evidence type="ECO:0000313" key="3">
    <source>
        <dbReference type="Proteomes" id="UP000001299"/>
    </source>
</evidence>
<protein>
    <submittedName>
        <fullName evidence="2">Uncharacterized protein</fullName>
    </submittedName>
</protein>
<gene>
    <name evidence="2" type="ordered locus">bpr_II065</name>
</gene>
<reference evidence="2 3" key="1">
    <citation type="journal article" date="2010" name="PLoS ONE">
        <title>The glycobiome of the rumen bacterium Butyrivibrio proteoclasticus B316(T) highlights adaptation to a polysaccharide-rich environment.</title>
        <authorList>
            <person name="Kelly W.J."/>
            <person name="Leahy S.C."/>
            <person name="Altermann E."/>
            <person name="Yeoman C.J."/>
            <person name="Dunne J.C."/>
            <person name="Kong Z."/>
            <person name="Pacheco D.M."/>
            <person name="Li D."/>
            <person name="Noel S.J."/>
            <person name="Moon C.D."/>
            <person name="Cookson A.L."/>
            <person name="Attwood G.T."/>
        </authorList>
    </citation>
    <scope>NUCLEOTIDE SEQUENCE [LARGE SCALE GENOMIC DNA]</scope>
    <source>
        <strain evidence="3">ATCC 51982 / DSM 14932 / B316</strain>
        <plasmid evidence="3">Plasmid pCY360</plasmid>
    </source>
</reference>
<geneLocation type="plasmid" evidence="2 3">
    <name>pCY360</name>
</geneLocation>
<sequence>MPKYIDRENLPQFKYYNFCEGVDDNWGTVSNPYASYHTGNIGNNVFYAGDTTELDLEMPEKDMKLLNSARRNKDDNSWTDIHFKWADSIKNKKGKPYSLLEYVYIMLYAMFKDRYIAEKWKERLGEKIKPLLQEGEGHLDDLYAFLLAMVTCIRFSLSLRTCQGFPWEDGNIYPKMLLVESELYKSYRNGEAKLDYRTIKNALQDVCYVITINGESAERKMCFFLSRTGEKTYLQMLDPQNGISEFYLKLFDEKEQAVIAFNSSHDEKLAGNTMLLASRATCHPRGDHDCDGGQNGQCVYCDGKHNCKHKSLNIAAAVLYCFQEYIEKISEGKEIDAEKVTARKNNGISHEAYVPAGMIRLYDIRYSDKELERINKFAMFGKERSEYPSTEKSPHIRRGTMRYNPKTGQKDIKVKGSIIHKDRYEGFASADRIKE</sequence>
<feature type="region of interest" description="Disordered" evidence="1">
    <location>
        <begin position="388"/>
        <end position="407"/>
    </location>
</feature>
<dbReference type="RefSeq" id="WP_013282655.1">
    <property type="nucleotide sequence ID" value="NC_014389.1"/>
</dbReference>